<dbReference type="PROSITE" id="PS50164">
    <property type="entry name" value="GIY_YIG"/>
    <property type="match status" value="1"/>
</dbReference>
<dbReference type="InterPro" id="IPR000305">
    <property type="entry name" value="GIY-YIG_endonuc"/>
</dbReference>
<accession>A0AAW9S449</accession>
<dbReference type="PANTHER" id="PTHR32305:SF15">
    <property type="entry name" value="PROTEIN RHSA-RELATED"/>
    <property type="match status" value="1"/>
</dbReference>
<evidence type="ECO:0000259" key="1">
    <source>
        <dbReference type="PROSITE" id="PS50164"/>
    </source>
</evidence>
<sequence>MNFHLWALSFYYTFWQAELDIYGKIRTLAKGSIQDCSFRYQGQYEDAETGLYYNHFRYYSPESGTYISQDPIGLLSGKVNFYAYVFDSISLVDPLGLDELVYQLLNKDGDVVYYGITERSASKRLKEHLNNPDKKGKFARMEVLADNLTHDQARSIEGALIRKRLRERADDWSDFDSIEDRLGKSDLLNKNRGRVKDRWLSDNPLKGLKDKMHKKPKKVSCG</sequence>
<dbReference type="InterPro" id="IPR050708">
    <property type="entry name" value="T6SS_VgrG/RHS"/>
</dbReference>
<comment type="caution">
    <text evidence="2">The sequence shown here is derived from an EMBL/GenBank/DDBJ whole genome shotgun (WGS) entry which is preliminary data.</text>
</comment>
<dbReference type="AlphaFoldDB" id="A0AAW9S449"/>
<dbReference type="InterPro" id="IPR022385">
    <property type="entry name" value="Rhs_assc_core"/>
</dbReference>
<dbReference type="Pfam" id="PF01541">
    <property type="entry name" value="GIY-YIG"/>
    <property type="match status" value="1"/>
</dbReference>
<dbReference type="PRINTS" id="PR00394">
    <property type="entry name" value="RHSPROTEIN"/>
</dbReference>
<evidence type="ECO:0000313" key="2">
    <source>
        <dbReference type="EMBL" id="MEN7551952.1"/>
    </source>
</evidence>
<dbReference type="Gene3D" id="2.180.10.10">
    <property type="entry name" value="RHS repeat-associated core"/>
    <property type="match status" value="1"/>
</dbReference>
<dbReference type="NCBIfam" id="TIGR03696">
    <property type="entry name" value="Rhs_assc_core"/>
    <property type="match status" value="1"/>
</dbReference>
<proteinExistence type="predicted"/>
<gene>
    <name evidence="2" type="ORF">AAG747_28820</name>
</gene>
<dbReference type="RefSeq" id="WP_346824730.1">
    <property type="nucleotide sequence ID" value="NZ_JBDKWZ010000031.1"/>
</dbReference>
<dbReference type="Proteomes" id="UP001403385">
    <property type="component" value="Unassembled WGS sequence"/>
</dbReference>
<reference evidence="2 3" key="1">
    <citation type="submission" date="2024-04" db="EMBL/GenBank/DDBJ databases">
        <title>Novel genus in family Flammeovirgaceae.</title>
        <authorList>
            <person name="Nguyen T.H."/>
            <person name="Vuong T.Q."/>
            <person name="Le H."/>
            <person name="Kim S.-G."/>
        </authorList>
    </citation>
    <scope>NUCLEOTIDE SEQUENCE [LARGE SCALE GENOMIC DNA]</scope>
    <source>
        <strain evidence="2 3">JCM 23209</strain>
    </source>
</reference>
<dbReference type="PANTHER" id="PTHR32305">
    <property type="match status" value="1"/>
</dbReference>
<organism evidence="2 3">
    <name type="scientific">Rapidithrix thailandica</name>
    <dbReference type="NCBI Taxonomy" id="413964"/>
    <lineage>
        <taxon>Bacteria</taxon>
        <taxon>Pseudomonadati</taxon>
        <taxon>Bacteroidota</taxon>
        <taxon>Cytophagia</taxon>
        <taxon>Cytophagales</taxon>
        <taxon>Flammeovirgaceae</taxon>
        <taxon>Rapidithrix</taxon>
    </lineage>
</organism>
<evidence type="ECO:0000313" key="3">
    <source>
        <dbReference type="Proteomes" id="UP001403385"/>
    </source>
</evidence>
<feature type="domain" description="GIY-YIG" evidence="1">
    <location>
        <begin position="97"/>
        <end position="171"/>
    </location>
</feature>
<dbReference type="EMBL" id="JBDKWZ010000031">
    <property type="protein sequence ID" value="MEN7551952.1"/>
    <property type="molecule type" value="Genomic_DNA"/>
</dbReference>
<name>A0AAW9S449_9BACT</name>
<keyword evidence="3" id="KW-1185">Reference proteome</keyword>
<protein>
    <submittedName>
        <fullName evidence="2">RHS repeat-associated core domain-containing protein</fullName>
    </submittedName>
</protein>